<sequence length="209" mass="24265">MNLTNKVKLLFFNNNHFYNYSERVNLFKKYIIYEAAIIIIAGYLPISFNILSISPSIPMLVHYAVVALFIYFGYKESRDIFKNPLLLLLALTIIVTWHLPWFFDLATKNMPVWILDIFSISFSSFVVGSNLKAISSSIAIFLFALWMLGESFLCYYWIVDPTLYSRPYSIYYAEQFPLAGTIMFLVMNLVGVCVVIKILITKVFNDDQY</sequence>
<feature type="transmembrane region" description="Helical" evidence="1">
    <location>
        <begin position="112"/>
        <end position="131"/>
    </location>
</feature>
<evidence type="ECO:0008006" key="4">
    <source>
        <dbReference type="Google" id="ProtNLM"/>
    </source>
</evidence>
<evidence type="ECO:0000313" key="2">
    <source>
        <dbReference type="EMBL" id="BCU69601.1"/>
    </source>
</evidence>
<evidence type="ECO:0000313" key="3">
    <source>
        <dbReference type="Proteomes" id="UP000825123"/>
    </source>
</evidence>
<reference evidence="2 3" key="1">
    <citation type="submission" date="2021-04" db="EMBL/GenBank/DDBJ databases">
        <title>Complete genome sequence of Stygiolobus sp. KN-1.</title>
        <authorList>
            <person name="Nakamura K."/>
            <person name="Sakai H."/>
            <person name="Kurosawa N."/>
        </authorList>
    </citation>
    <scope>NUCLEOTIDE SEQUENCE [LARGE SCALE GENOMIC DNA]</scope>
    <source>
        <strain evidence="2 3">KN-1</strain>
    </source>
</reference>
<dbReference type="KEGG" id="csty:KN1_08980"/>
<organism evidence="2 3">
    <name type="scientific">Stygiolobus caldivivus</name>
    <dbReference type="NCBI Taxonomy" id="2824673"/>
    <lineage>
        <taxon>Archaea</taxon>
        <taxon>Thermoproteota</taxon>
        <taxon>Thermoprotei</taxon>
        <taxon>Sulfolobales</taxon>
        <taxon>Sulfolobaceae</taxon>
        <taxon>Stygiolobus</taxon>
    </lineage>
</organism>
<feature type="transmembrane region" description="Helical" evidence="1">
    <location>
        <begin position="178"/>
        <end position="200"/>
    </location>
</feature>
<feature type="transmembrane region" description="Helical" evidence="1">
    <location>
        <begin position="30"/>
        <end position="51"/>
    </location>
</feature>
<feature type="transmembrane region" description="Helical" evidence="1">
    <location>
        <begin position="86"/>
        <end position="106"/>
    </location>
</feature>
<keyword evidence="3" id="KW-1185">Reference proteome</keyword>
<dbReference type="GeneID" id="66162650"/>
<accession>A0A8D5ZIG7</accession>
<feature type="transmembrane region" description="Helical" evidence="1">
    <location>
        <begin position="138"/>
        <end position="158"/>
    </location>
</feature>
<name>A0A8D5ZIG7_9CREN</name>
<keyword evidence="1" id="KW-1133">Transmembrane helix</keyword>
<dbReference type="Proteomes" id="UP000825123">
    <property type="component" value="Chromosome"/>
</dbReference>
<dbReference type="Pfam" id="PF07185">
    <property type="entry name" value="DUF1404"/>
    <property type="match status" value="1"/>
</dbReference>
<dbReference type="AlphaFoldDB" id="A0A8D5ZIG7"/>
<protein>
    <recommendedName>
        <fullName evidence="4">DUF1404 domain-containing protein</fullName>
    </recommendedName>
</protein>
<evidence type="ECO:0000256" key="1">
    <source>
        <dbReference type="SAM" id="Phobius"/>
    </source>
</evidence>
<keyword evidence="1" id="KW-0812">Transmembrane</keyword>
<feature type="transmembrane region" description="Helical" evidence="1">
    <location>
        <begin position="57"/>
        <end position="74"/>
    </location>
</feature>
<dbReference type="RefSeq" id="WP_221289608.1">
    <property type="nucleotide sequence ID" value="NZ_AP024597.1"/>
</dbReference>
<dbReference type="EMBL" id="AP024597">
    <property type="protein sequence ID" value="BCU69601.1"/>
    <property type="molecule type" value="Genomic_DNA"/>
</dbReference>
<keyword evidence="1" id="KW-0472">Membrane</keyword>
<proteinExistence type="predicted"/>
<gene>
    <name evidence="2" type="ORF">KN1_08980</name>
</gene>
<dbReference type="InterPro" id="IPR009844">
    <property type="entry name" value="DUF1404"/>
</dbReference>